<accession>A0A6J6B166</accession>
<protein>
    <submittedName>
        <fullName evidence="1">Unannotated protein</fullName>
    </submittedName>
</protein>
<dbReference type="AlphaFoldDB" id="A0A6J6B166"/>
<name>A0A6J6B166_9ZZZZ</name>
<proteinExistence type="predicted"/>
<gene>
    <name evidence="1" type="ORF">UFOPK1419_00078</name>
</gene>
<dbReference type="EMBL" id="CAEZSK010000005">
    <property type="protein sequence ID" value="CAB4532484.1"/>
    <property type="molecule type" value="Genomic_DNA"/>
</dbReference>
<reference evidence="1" key="1">
    <citation type="submission" date="2020-05" db="EMBL/GenBank/DDBJ databases">
        <authorList>
            <person name="Chiriac C."/>
            <person name="Salcher M."/>
            <person name="Ghai R."/>
            <person name="Kavagutti S V."/>
        </authorList>
    </citation>
    <scope>NUCLEOTIDE SEQUENCE</scope>
</reference>
<sequence>MGTENSDAAVKGVIARMKSERPIVLNFSSISARPEPTLDEARTELADSIGQIAHMIFSKKYGPLVGTVSKTTAETLLKSAEENLYRAKGDATLVIQELVDRAFTSKSAKSSKKK</sequence>
<evidence type="ECO:0000313" key="1">
    <source>
        <dbReference type="EMBL" id="CAB4532484.1"/>
    </source>
</evidence>
<organism evidence="1">
    <name type="scientific">freshwater metagenome</name>
    <dbReference type="NCBI Taxonomy" id="449393"/>
    <lineage>
        <taxon>unclassified sequences</taxon>
        <taxon>metagenomes</taxon>
        <taxon>ecological metagenomes</taxon>
    </lineage>
</organism>